<keyword evidence="1" id="KW-0597">Phosphoprotein</keyword>
<dbReference type="Pfam" id="PF00498">
    <property type="entry name" value="FHA"/>
    <property type="match status" value="1"/>
</dbReference>
<dbReference type="SUPFAM" id="SSF49879">
    <property type="entry name" value="SMAD/FHA domain"/>
    <property type="match status" value="1"/>
</dbReference>
<dbReference type="InterPro" id="IPR000253">
    <property type="entry name" value="FHA_dom"/>
</dbReference>
<name>A0A7G8P7Z8_9MYCO</name>
<evidence type="ECO:0000256" key="1">
    <source>
        <dbReference type="ARBA" id="ARBA00022553"/>
    </source>
</evidence>
<reference evidence="4 5" key="1">
    <citation type="submission" date="2020-07" db="EMBL/GenBank/DDBJ databases">
        <title>Draft genome sequence of four isobutane-metabolizing strains capable of cometabolically degrading diverse ether contaminants.</title>
        <authorList>
            <person name="Chen W."/>
            <person name="Faulkner N."/>
            <person name="Smith C."/>
            <person name="Hyman M."/>
        </authorList>
    </citation>
    <scope>NUCLEOTIDE SEQUENCE [LARGE SCALE GENOMIC DNA]</scope>
    <source>
        <strain evidence="4 5">2A</strain>
    </source>
</reference>
<dbReference type="KEGG" id="mflu:HZU40_19565"/>
<organism evidence="4 5">
    <name type="scientific">Mycolicibacterium fluoranthenivorans</name>
    <dbReference type="NCBI Taxonomy" id="258505"/>
    <lineage>
        <taxon>Bacteria</taxon>
        <taxon>Bacillati</taxon>
        <taxon>Actinomycetota</taxon>
        <taxon>Actinomycetes</taxon>
        <taxon>Mycobacteriales</taxon>
        <taxon>Mycobacteriaceae</taxon>
        <taxon>Mycolicibacterium</taxon>
    </lineage>
</organism>
<dbReference type="RefSeq" id="WP_187095476.1">
    <property type="nucleotide sequence ID" value="NZ_CP059894.1"/>
</dbReference>
<dbReference type="InterPro" id="IPR008984">
    <property type="entry name" value="SMAD_FHA_dom_sf"/>
</dbReference>
<accession>A0A7G8P7Z8</accession>
<evidence type="ECO:0000313" key="4">
    <source>
        <dbReference type="EMBL" id="QNJ90464.1"/>
    </source>
</evidence>
<dbReference type="CDD" id="cd00060">
    <property type="entry name" value="FHA"/>
    <property type="match status" value="1"/>
</dbReference>
<dbReference type="Gene3D" id="2.60.200.20">
    <property type="match status" value="1"/>
</dbReference>
<proteinExistence type="predicted"/>
<feature type="domain" description="FHA" evidence="3">
    <location>
        <begin position="117"/>
        <end position="175"/>
    </location>
</feature>
<evidence type="ECO:0000313" key="5">
    <source>
        <dbReference type="Proteomes" id="UP000515498"/>
    </source>
</evidence>
<dbReference type="PROSITE" id="PS50006">
    <property type="entry name" value="FHA_DOMAIN"/>
    <property type="match status" value="1"/>
</dbReference>
<gene>
    <name evidence="4" type="ORF">HZU40_19565</name>
</gene>
<dbReference type="InterPro" id="IPR050923">
    <property type="entry name" value="Cell_Proc_Reg/RNA_Proc"/>
</dbReference>
<feature type="region of interest" description="Disordered" evidence="2">
    <location>
        <begin position="161"/>
        <end position="186"/>
    </location>
</feature>
<dbReference type="SMART" id="SM00240">
    <property type="entry name" value="FHA"/>
    <property type="match status" value="1"/>
</dbReference>
<dbReference type="PANTHER" id="PTHR23308">
    <property type="entry name" value="NUCLEAR INHIBITOR OF PROTEIN PHOSPHATASE-1"/>
    <property type="match status" value="1"/>
</dbReference>
<dbReference type="AlphaFoldDB" id="A0A7G8P7Z8"/>
<protein>
    <submittedName>
        <fullName evidence="4">FHA domain-containing protein</fullName>
    </submittedName>
</protein>
<dbReference type="EMBL" id="CP059894">
    <property type="protein sequence ID" value="QNJ90464.1"/>
    <property type="molecule type" value="Genomic_DNA"/>
</dbReference>
<sequence length="204" mass="21582">MPTCVDGHTSVAEDFCDVCGSPIGEPPPSAAGATVQAPQHCPACAAPISGRFCEACGHDSALPPPAEQAPPAVTAWTAVIAADRAFYQRVLAREGPDTVDFPDYFPERRILLDQEVTLIGRRNPDKGVDPQIDLALHPADRGVSTQHAVLRLRETGLTITDIGSTNGTSLNGSDDRLPEGQETPLADGDRIHVGAWTTITVLRS</sequence>
<evidence type="ECO:0000259" key="3">
    <source>
        <dbReference type="PROSITE" id="PS50006"/>
    </source>
</evidence>
<dbReference type="Proteomes" id="UP000515498">
    <property type="component" value="Chromosome"/>
</dbReference>
<feature type="compositionally biased region" description="Polar residues" evidence="2">
    <location>
        <begin position="161"/>
        <end position="172"/>
    </location>
</feature>
<evidence type="ECO:0000256" key="2">
    <source>
        <dbReference type="SAM" id="MobiDB-lite"/>
    </source>
</evidence>